<dbReference type="AlphaFoldDB" id="A0A7S1BTA6"/>
<evidence type="ECO:0000256" key="2">
    <source>
        <dbReference type="SAM" id="MobiDB-lite"/>
    </source>
</evidence>
<evidence type="ECO:0000313" key="4">
    <source>
        <dbReference type="EMBL" id="CAD8897302.1"/>
    </source>
</evidence>
<comment type="similarity">
    <text evidence="1">Belongs to the peptidase M16 family.</text>
</comment>
<feature type="region of interest" description="Disordered" evidence="2">
    <location>
        <begin position="1"/>
        <end position="21"/>
    </location>
</feature>
<organism evidence="4">
    <name type="scientific">Corethron hystrix</name>
    <dbReference type="NCBI Taxonomy" id="216773"/>
    <lineage>
        <taxon>Eukaryota</taxon>
        <taxon>Sar</taxon>
        <taxon>Stramenopiles</taxon>
        <taxon>Ochrophyta</taxon>
        <taxon>Bacillariophyta</taxon>
        <taxon>Coscinodiscophyceae</taxon>
        <taxon>Corethrophycidae</taxon>
        <taxon>Corethrales</taxon>
        <taxon>Corethraceae</taxon>
        <taxon>Corethron</taxon>
    </lineage>
</organism>
<name>A0A7S1BTA6_9STRA</name>
<dbReference type="Pfam" id="PF00675">
    <property type="entry name" value="Peptidase_M16"/>
    <property type="match status" value="1"/>
</dbReference>
<dbReference type="SUPFAM" id="SSF63411">
    <property type="entry name" value="LuxS/MPP-like metallohydrolase"/>
    <property type="match status" value="2"/>
</dbReference>
<evidence type="ECO:0000259" key="3">
    <source>
        <dbReference type="Pfam" id="PF00675"/>
    </source>
</evidence>
<reference evidence="4" key="1">
    <citation type="submission" date="2021-01" db="EMBL/GenBank/DDBJ databases">
        <authorList>
            <person name="Corre E."/>
            <person name="Pelletier E."/>
            <person name="Niang G."/>
            <person name="Scheremetjew M."/>
            <person name="Finn R."/>
            <person name="Kale V."/>
            <person name="Holt S."/>
            <person name="Cochrane G."/>
            <person name="Meng A."/>
            <person name="Brown T."/>
            <person name="Cohen L."/>
        </authorList>
    </citation>
    <scope>NUCLEOTIDE SEQUENCE</scope>
    <source>
        <strain evidence="4">308</strain>
    </source>
</reference>
<dbReference type="InterPro" id="IPR050361">
    <property type="entry name" value="MPP/UQCRC_Complex"/>
</dbReference>
<dbReference type="PANTHER" id="PTHR11851:SF49">
    <property type="entry name" value="MITOCHONDRIAL-PROCESSING PEPTIDASE SUBUNIT ALPHA"/>
    <property type="match status" value="1"/>
</dbReference>
<sequence length="432" mass="42801">MASTAAAHVARRTASLSAPTRTSARSFSSALLGSAEEFPGVPSLRPAPARASAVSVATIPELGLTVATESSARASTVLLHLPAGGSASEASGEAGCSHVSKFLSFKSNARKSSLGTLRMMEDLGITPIARAGRTSAIIGYSATPDVAADPDMLDTLASPCTFEAWDVRDAVKTAMIEREQAYSDPHLILSDKIHTAAFGEASSLGRSFYVDAVPSTESLAAFRARAYGSSGAVLSATGVADHEAFVAAAEAAFGAVPAGGTGASPAATMVGGEQRVPAATAYAHLAMALQAPSDPVVAAVLQKCIGLSGASGFGSSELIGAYGYANGEDAASLVASLVTALQAAAGAPIEAAKAAAKGDALLDGGLADSVVAGVAVDGAYDFAAVAASYDAVTVETIKTAAEEALAGPLAVAAVGDVSSVAHHYDIAKALSS</sequence>
<evidence type="ECO:0000256" key="1">
    <source>
        <dbReference type="ARBA" id="ARBA00007261"/>
    </source>
</evidence>
<proteinExistence type="inferred from homology"/>
<protein>
    <recommendedName>
        <fullName evidence="3">Peptidase M16 N-terminal domain-containing protein</fullName>
    </recommendedName>
</protein>
<dbReference type="GO" id="GO:0046872">
    <property type="term" value="F:metal ion binding"/>
    <property type="evidence" value="ECO:0007669"/>
    <property type="project" value="InterPro"/>
</dbReference>
<feature type="domain" description="Peptidase M16 N-terminal" evidence="3">
    <location>
        <begin position="66"/>
        <end position="200"/>
    </location>
</feature>
<dbReference type="EMBL" id="HBFR01033581">
    <property type="protein sequence ID" value="CAD8897302.1"/>
    <property type="molecule type" value="Transcribed_RNA"/>
</dbReference>
<gene>
    <name evidence="4" type="ORF">CHYS00102_LOCUS24516</name>
</gene>
<dbReference type="PANTHER" id="PTHR11851">
    <property type="entry name" value="METALLOPROTEASE"/>
    <property type="match status" value="1"/>
</dbReference>
<dbReference type="InterPro" id="IPR011765">
    <property type="entry name" value="Pept_M16_N"/>
</dbReference>
<accession>A0A7S1BTA6</accession>
<dbReference type="GO" id="GO:0005739">
    <property type="term" value="C:mitochondrion"/>
    <property type="evidence" value="ECO:0007669"/>
    <property type="project" value="TreeGrafter"/>
</dbReference>
<dbReference type="InterPro" id="IPR011249">
    <property type="entry name" value="Metalloenz_LuxS/M16"/>
</dbReference>
<dbReference type="Gene3D" id="3.30.830.10">
    <property type="entry name" value="Metalloenzyme, LuxS/M16 peptidase-like"/>
    <property type="match status" value="2"/>
</dbReference>